<dbReference type="EMBL" id="LAZR01003785">
    <property type="protein sequence ID" value="KKN14769.1"/>
    <property type="molecule type" value="Genomic_DNA"/>
</dbReference>
<reference evidence="2" key="1">
    <citation type="journal article" date="2015" name="Nature">
        <title>Complex archaea that bridge the gap between prokaryotes and eukaryotes.</title>
        <authorList>
            <person name="Spang A."/>
            <person name="Saw J.H."/>
            <person name="Jorgensen S.L."/>
            <person name="Zaremba-Niedzwiedzka K."/>
            <person name="Martijn J."/>
            <person name="Lind A.E."/>
            <person name="van Eijk R."/>
            <person name="Schleper C."/>
            <person name="Guy L."/>
            <person name="Ettema T.J."/>
        </authorList>
    </citation>
    <scope>NUCLEOTIDE SEQUENCE</scope>
</reference>
<evidence type="ECO:0000313" key="2">
    <source>
        <dbReference type="EMBL" id="KKN14769.1"/>
    </source>
</evidence>
<sequence length="52" mass="6173">MTATDWFGLIFTVVIFVLMFGMYIWVLNPKNKDEIESHRSMLMDDDDKNSEK</sequence>
<comment type="caution">
    <text evidence="2">The sequence shown here is derived from an EMBL/GenBank/DDBJ whole genome shotgun (WGS) entry which is preliminary data.</text>
</comment>
<gene>
    <name evidence="2" type="ORF">LCGC14_0992730</name>
</gene>
<organism evidence="2">
    <name type="scientific">marine sediment metagenome</name>
    <dbReference type="NCBI Taxonomy" id="412755"/>
    <lineage>
        <taxon>unclassified sequences</taxon>
        <taxon>metagenomes</taxon>
        <taxon>ecological metagenomes</taxon>
    </lineage>
</organism>
<feature type="transmembrane region" description="Helical" evidence="1">
    <location>
        <begin position="6"/>
        <end position="27"/>
    </location>
</feature>
<keyword evidence="1" id="KW-0812">Transmembrane</keyword>
<dbReference type="AlphaFoldDB" id="A0A0F9N9Z0"/>
<evidence type="ECO:0000256" key="1">
    <source>
        <dbReference type="SAM" id="Phobius"/>
    </source>
</evidence>
<proteinExistence type="predicted"/>
<keyword evidence="1" id="KW-1133">Transmembrane helix</keyword>
<accession>A0A0F9N9Z0</accession>
<keyword evidence="1" id="KW-0472">Membrane</keyword>
<protein>
    <recommendedName>
        <fullName evidence="3">Cbb3-type cytochrome oxidase component FixQ</fullName>
    </recommendedName>
</protein>
<name>A0A0F9N9Z0_9ZZZZ</name>
<evidence type="ECO:0008006" key="3">
    <source>
        <dbReference type="Google" id="ProtNLM"/>
    </source>
</evidence>